<keyword evidence="1" id="KW-1133">Transmembrane helix</keyword>
<accession>A0A2M8LQ67</accession>
<protein>
    <recommendedName>
        <fullName evidence="4">Cobalt transporter</fullName>
    </recommendedName>
</protein>
<gene>
    <name evidence="2" type="ORF">CUT44_27625</name>
</gene>
<keyword evidence="1" id="KW-0472">Membrane</keyword>
<organism evidence="2 3">
    <name type="scientific">Streptomyces carminius</name>
    <dbReference type="NCBI Taxonomy" id="2665496"/>
    <lineage>
        <taxon>Bacteria</taxon>
        <taxon>Bacillati</taxon>
        <taxon>Actinomycetota</taxon>
        <taxon>Actinomycetes</taxon>
        <taxon>Kitasatosporales</taxon>
        <taxon>Streptomycetaceae</taxon>
        <taxon>Streptomyces</taxon>
    </lineage>
</organism>
<feature type="transmembrane region" description="Helical" evidence="1">
    <location>
        <begin position="162"/>
        <end position="178"/>
    </location>
</feature>
<feature type="transmembrane region" description="Helical" evidence="1">
    <location>
        <begin position="190"/>
        <end position="211"/>
    </location>
</feature>
<keyword evidence="3" id="KW-1185">Reference proteome</keyword>
<comment type="caution">
    <text evidence="2">The sequence shown here is derived from an EMBL/GenBank/DDBJ whole genome shotgun (WGS) entry which is preliminary data.</text>
</comment>
<feature type="transmembrane region" description="Helical" evidence="1">
    <location>
        <begin position="123"/>
        <end position="142"/>
    </location>
</feature>
<evidence type="ECO:0000313" key="3">
    <source>
        <dbReference type="Proteomes" id="UP000230407"/>
    </source>
</evidence>
<dbReference type="Pfam" id="PF09490">
    <property type="entry name" value="CbtA"/>
    <property type="match status" value="1"/>
</dbReference>
<dbReference type="InterPro" id="IPR012666">
    <property type="entry name" value="CbtA_put"/>
</dbReference>
<dbReference type="EMBL" id="PGGW01000069">
    <property type="protein sequence ID" value="PJE94082.1"/>
    <property type="molecule type" value="Genomic_DNA"/>
</dbReference>
<evidence type="ECO:0000313" key="2">
    <source>
        <dbReference type="EMBL" id="PJE94082.1"/>
    </source>
</evidence>
<evidence type="ECO:0008006" key="4">
    <source>
        <dbReference type="Google" id="ProtNLM"/>
    </source>
</evidence>
<reference evidence="2 3" key="1">
    <citation type="submission" date="2017-11" db="EMBL/GenBank/DDBJ databases">
        <title>Streptomyces carmine sp. nov., a novel actinomycete isolated from Sophora alopecuroides in Xinjiang, China.</title>
        <authorList>
            <person name="Wang Y."/>
            <person name="Luo X."/>
            <person name="Wan C."/>
            <person name="Zhang L."/>
        </authorList>
    </citation>
    <scope>NUCLEOTIDE SEQUENCE [LARGE SCALE GENOMIC DNA]</scope>
    <source>
        <strain evidence="2 3">TRM SA0054</strain>
    </source>
</reference>
<dbReference type="RefSeq" id="WP_100204694.1">
    <property type="nucleotide sequence ID" value="NZ_PGGW01000069.1"/>
</dbReference>
<feature type="transmembrane region" description="Helical" evidence="1">
    <location>
        <begin position="231"/>
        <end position="252"/>
    </location>
</feature>
<dbReference type="AlphaFoldDB" id="A0A2M8LQ67"/>
<dbReference type="Proteomes" id="UP000230407">
    <property type="component" value="Unassembled WGS sequence"/>
</dbReference>
<name>A0A2M8LQ67_9ACTN</name>
<evidence type="ECO:0000256" key="1">
    <source>
        <dbReference type="SAM" id="Phobius"/>
    </source>
</evidence>
<sequence>MTAVTSQDPVRNPAARTADRPVLPLLRRGLAAGGPAGLAAGLFSLLLAEPLMDRAIAQEAERHAHAHDATGVTAHHEELFSRGTQHFGLVVTAVVVGLALGVFFAVAYALLHRSGALTERPWNRSLLLAGAGFTALSLLPGLRYPANPPGVGDGGTVQERQVLWLAALAVGVLGMLLARQLHRRLADREAPVRQLAVAGVVVATGAALFLLPGNPDPVPVDARLLWDFRMLSLASHAVLWAALGIAFGLLGLRAARAAGAGGAAGKGT</sequence>
<feature type="transmembrane region" description="Helical" evidence="1">
    <location>
        <begin position="30"/>
        <end position="48"/>
    </location>
</feature>
<keyword evidence="1" id="KW-0812">Transmembrane</keyword>
<proteinExistence type="predicted"/>
<feature type="transmembrane region" description="Helical" evidence="1">
    <location>
        <begin position="87"/>
        <end position="111"/>
    </location>
</feature>